<organism evidence="1 2">
    <name type="scientific">Salinibacterium xinjiangense</name>
    <dbReference type="NCBI Taxonomy" id="386302"/>
    <lineage>
        <taxon>Bacteria</taxon>
        <taxon>Bacillati</taxon>
        <taxon>Actinomycetota</taxon>
        <taxon>Actinomycetes</taxon>
        <taxon>Micrococcales</taxon>
        <taxon>Microbacteriaceae</taxon>
        <taxon>Salinibacterium</taxon>
    </lineage>
</organism>
<evidence type="ECO:0008006" key="3">
    <source>
        <dbReference type="Google" id="ProtNLM"/>
    </source>
</evidence>
<keyword evidence="2" id="KW-1185">Reference proteome</keyword>
<proteinExistence type="predicted"/>
<evidence type="ECO:0000313" key="2">
    <source>
        <dbReference type="Proteomes" id="UP000219440"/>
    </source>
</evidence>
<sequence>MSEAVLSRSVAQRMGIKEGTLAHFVNAPASTLKAIELPALEVSKDLEGDFDYIHFFSVTQSEMHDIFPILKLHLKPSGMLWLSWPKARKLGSGLSLPKVIEIGYSHGLVESTCLRIDDTWAGLKFTHPKNGKIYNNSYGSLPDL</sequence>
<protein>
    <recommendedName>
        <fullName evidence="3">DUF3052 domain-containing protein</fullName>
    </recommendedName>
</protein>
<name>A0A2C9A407_9MICO</name>
<accession>A0A2C9A407</accession>
<reference evidence="1 2" key="1">
    <citation type="submission" date="2017-09" db="EMBL/GenBank/DDBJ databases">
        <authorList>
            <person name="Ehlers B."/>
            <person name="Leendertz F.H."/>
        </authorList>
    </citation>
    <scope>NUCLEOTIDE SEQUENCE [LARGE SCALE GENOMIC DNA]</scope>
    <source>
        <strain evidence="1 2">CGMCC 1.05381</strain>
    </source>
</reference>
<dbReference type="Proteomes" id="UP000219440">
    <property type="component" value="Unassembled WGS sequence"/>
</dbReference>
<dbReference type="EMBL" id="OCST01000009">
    <property type="protein sequence ID" value="SOE74352.1"/>
    <property type="molecule type" value="Genomic_DNA"/>
</dbReference>
<gene>
    <name evidence="1" type="ORF">SAMN06296378_2964</name>
</gene>
<dbReference type="AlphaFoldDB" id="A0A2C9A407"/>
<dbReference type="RefSeq" id="WP_244902387.1">
    <property type="nucleotide sequence ID" value="NZ_OCST01000009.1"/>
</dbReference>
<evidence type="ECO:0000313" key="1">
    <source>
        <dbReference type="EMBL" id="SOE74352.1"/>
    </source>
</evidence>